<evidence type="ECO:0000256" key="1">
    <source>
        <dbReference type="ARBA" id="ARBA00006962"/>
    </source>
</evidence>
<sequence length="420" mass="44622">MRVLFTVSDWSAHYYPMVPLGWAIQAAGHELRVACGPGQAERIGHAGLPPLPVLRGRDPIFLHRFGQLEAVHRGTWPHAELPPHPETGRPMRGLAELGDLGSYLDATKGAMVAELTANLDELVDLVTDWGPDLVVHDLTSLHGVVAAAATNTPGAVHLWGPVGTAEPPELDFVPTDRAGLLRRYGVVDPVADLIDYVIDPCPAALAPPTNATRLAVRYLPYTGAGALPDWLATPPERPRVCLFWGSSLRVTAGPDSFLVPDLIRAFDGLDIELVVLLGADDTAALGEPPAGVRLPGHTPLPLVLPTCAAVVHHGGDSCLMPALHAGLPQLSVPVATEQQATGRRLAATGAGLCADGRRFDPAAVRDQLVALLRDPSYRDRAVELRRQLDERPTPAQLVPVLETLAAAGCPDRRRPAAATV</sequence>
<name>A0A8J3ZEZ3_9ACTN</name>
<protein>
    <submittedName>
        <fullName evidence="6">Glycosyl transferase</fullName>
    </submittedName>
</protein>
<dbReference type="Pfam" id="PF06722">
    <property type="entry name" value="EryCIII-like_C"/>
    <property type="match status" value="1"/>
</dbReference>
<dbReference type="InterPro" id="IPR048284">
    <property type="entry name" value="EryCIII-like_N"/>
</dbReference>
<dbReference type="GO" id="GO:0017000">
    <property type="term" value="P:antibiotic biosynthetic process"/>
    <property type="evidence" value="ECO:0007669"/>
    <property type="project" value="UniProtKB-ARBA"/>
</dbReference>
<keyword evidence="3 6" id="KW-0808">Transferase</keyword>
<evidence type="ECO:0000313" key="7">
    <source>
        <dbReference type="Proteomes" id="UP000612585"/>
    </source>
</evidence>
<gene>
    <name evidence="6" type="ORF">Vau01_079260</name>
</gene>
<dbReference type="GO" id="GO:0008194">
    <property type="term" value="F:UDP-glycosyltransferase activity"/>
    <property type="evidence" value="ECO:0007669"/>
    <property type="project" value="InterPro"/>
</dbReference>
<keyword evidence="2" id="KW-0328">Glycosyltransferase</keyword>
<keyword evidence="7" id="KW-1185">Reference proteome</keyword>
<dbReference type="Gene3D" id="3.40.50.2000">
    <property type="entry name" value="Glycogen Phosphorylase B"/>
    <property type="match status" value="2"/>
</dbReference>
<feature type="domain" description="Erythromycin biosynthesis protein CIII-like N-terminal" evidence="5">
    <location>
        <begin position="119"/>
        <end position="243"/>
    </location>
</feature>
<dbReference type="InterPro" id="IPR050426">
    <property type="entry name" value="Glycosyltransferase_28"/>
</dbReference>
<accession>A0A8J3ZEZ3</accession>
<dbReference type="SUPFAM" id="SSF53756">
    <property type="entry name" value="UDP-Glycosyltransferase/glycogen phosphorylase"/>
    <property type="match status" value="1"/>
</dbReference>
<dbReference type="Pfam" id="PF21036">
    <property type="entry name" value="EryCIII-like_N"/>
    <property type="match status" value="1"/>
</dbReference>
<dbReference type="PANTHER" id="PTHR48050">
    <property type="entry name" value="STEROL 3-BETA-GLUCOSYLTRANSFERASE"/>
    <property type="match status" value="1"/>
</dbReference>
<evidence type="ECO:0000313" key="6">
    <source>
        <dbReference type="EMBL" id="GIJ60410.1"/>
    </source>
</evidence>
<reference evidence="6" key="1">
    <citation type="submission" date="2021-01" db="EMBL/GenBank/DDBJ databases">
        <title>Whole genome shotgun sequence of Virgisporangium aurantiacum NBRC 16421.</title>
        <authorList>
            <person name="Komaki H."/>
            <person name="Tamura T."/>
        </authorList>
    </citation>
    <scope>NUCLEOTIDE SEQUENCE</scope>
    <source>
        <strain evidence="6">NBRC 16421</strain>
    </source>
</reference>
<dbReference type="InterPro" id="IPR010610">
    <property type="entry name" value="EryCIII-like_C"/>
</dbReference>
<organism evidence="6 7">
    <name type="scientific">Virgisporangium aurantiacum</name>
    <dbReference type="NCBI Taxonomy" id="175570"/>
    <lineage>
        <taxon>Bacteria</taxon>
        <taxon>Bacillati</taxon>
        <taxon>Actinomycetota</taxon>
        <taxon>Actinomycetes</taxon>
        <taxon>Micromonosporales</taxon>
        <taxon>Micromonosporaceae</taxon>
        <taxon>Virgisporangium</taxon>
    </lineage>
</organism>
<dbReference type="Proteomes" id="UP000612585">
    <property type="component" value="Unassembled WGS sequence"/>
</dbReference>
<comment type="similarity">
    <text evidence="1">Belongs to the glycosyltransferase 28 family.</text>
</comment>
<dbReference type="EMBL" id="BOPG01000054">
    <property type="protein sequence ID" value="GIJ60410.1"/>
    <property type="molecule type" value="Genomic_DNA"/>
</dbReference>
<dbReference type="CDD" id="cd03784">
    <property type="entry name" value="GT1_Gtf-like"/>
    <property type="match status" value="1"/>
</dbReference>
<comment type="caution">
    <text evidence="6">The sequence shown here is derived from an EMBL/GenBank/DDBJ whole genome shotgun (WGS) entry which is preliminary data.</text>
</comment>
<evidence type="ECO:0000259" key="4">
    <source>
        <dbReference type="Pfam" id="PF06722"/>
    </source>
</evidence>
<dbReference type="RefSeq" id="WP_204004685.1">
    <property type="nucleotide sequence ID" value="NZ_BOPG01000054.1"/>
</dbReference>
<dbReference type="GO" id="GO:0016758">
    <property type="term" value="F:hexosyltransferase activity"/>
    <property type="evidence" value="ECO:0007669"/>
    <property type="project" value="UniProtKB-ARBA"/>
</dbReference>
<feature type="domain" description="Erythromycin biosynthesis protein CIII-like C-terminal" evidence="4">
    <location>
        <begin position="267"/>
        <end position="404"/>
    </location>
</feature>
<dbReference type="AlphaFoldDB" id="A0A8J3ZEZ3"/>
<dbReference type="InterPro" id="IPR002213">
    <property type="entry name" value="UDP_glucos_trans"/>
</dbReference>
<evidence type="ECO:0000256" key="2">
    <source>
        <dbReference type="ARBA" id="ARBA00022676"/>
    </source>
</evidence>
<evidence type="ECO:0000259" key="5">
    <source>
        <dbReference type="Pfam" id="PF21036"/>
    </source>
</evidence>
<evidence type="ECO:0000256" key="3">
    <source>
        <dbReference type="ARBA" id="ARBA00022679"/>
    </source>
</evidence>
<dbReference type="PANTHER" id="PTHR48050:SF13">
    <property type="entry name" value="STEROL 3-BETA-GLUCOSYLTRANSFERASE UGT80A2"/>
    <property type="match status" value="1"/>
</dbReference>
<proteinExistence type="inferred from homology"/>